<accession>A0ACB8CXB2</accession>
<comment type="caution">
    <text evidence="1">The sequence shown here is derived from an EMBL/GenBank/DDBJ whole genome shotgun (WGS) entry which is preliminary data.</text>
</comment>
<evidence type="ECO:0000313" key="2">
    <source>
        <dbReference type="Proteomes" id="UP000821865"/>
    </source>
</evidence>
<sequence length="485" mass="53408">MHKTCDSQFPAQREPCFTAIPLADYLLRNRAEIPLSAWATTVRGPQRLHFGRGRPRPTLAGVARRTKILRYHIEKNVWEKLESFPMPRHHHCAVLHRDKLYITGGYDNYQTARSNLEPTCMCFSYDLTKKQWQPLPNMARSRAYHAAACFDGTLFVVGGRSSNGEILSSVEALCLEERRQWQELPCRLCRPRMAAGSTQMDGRLWLAGGLTDSRAGLVCFAAYATLQDVCRFYFHVSFIPTPRCFFSLVAVDNKLFALGGCSVRDNELDSLGDVWSCLDHCWERRGTFDQGYHDVGTVAYGDSVYMVGGLSSDTKSGIRAVSCYRTALNAFTPSLAPLPRALCGAAVVVLPPMDLGVADSTGGDCKRWTANCRAGGGGGSDVESEPFPNMDRCTRVAPVTDSGRSSSAGSAPPRRAQAGPQPNQGDPWLTWRRSSTERQSSIFSEPTVAAIAAAAAAPTERAQQARQQSPPRCAHSEYRRLEASK</sequence>
<keyword evidence="2" id="KW-1185">Reference proteome</keyword>
<protein>
    <submittedName>
        <fullName evidence="1">Uncharacterized protein</fullName>
    </submittedName>
</protein>
<name>A0ACB8CXB2_DERSI</name>
<dbReference type="EMBL" id="CM023473">
    <property type="protein sequence ID" value="KAH7953773.1"/>
    <property type="molecule type" value="Genomic_DNA"/>
</dbReference>
<dbReference type="Proteomes" id="UP000821865">
    <property type="component" value="Chromosome 4"/>
</dbReference>
<gene>
    <name evidence="1" type="ORF">HPB49_012059</name>
</gene>
<organism evidence="1 2">
    <name type="scientific">Dermacentor silvarum</name>
    <name type="common">Tick</name>
    <dbReference type="NCBI Taxonomy" id="543639"/>
    <lineage>
        <taxon>Eukaryota</taxon>
        <taxon>Metazoa</taxon>
        <taxon>Ecdysozoa</taxon>
        <taxon>Arthropoda</taxon>
        <taxon>Chelicerata</taxon>
        <taxon>Arachnida</taxon>
        <taxon>Acari</taxon>
        <taxon>Parasitiformes</taxon>
        <taxon>Ixodida</taxon>
        <taxon>Ixodoidea</taxon>
        <taxon>Ixodidae</taxon>
        <taxon>Rhipicephalinae</taxon>
        <taxon>Dermacentor</taxon>
    </lineage>
</organism>
<proteinExistence type="predicted"/>
<reference evidence="1" key="1">
    <citation type="submission" date="2020-05" db="EMBL/GenBank/DDBJ databases">
        <title>Large-scale comparative analyses of tick genomes elucidate their genetic diversity and vector capacities.</title>
        <authorList>
            <person name="Jia N."/>
            <person name="Wang J."/>
            <person name="Shi W."/>
            <person name="Du L."/>
            <person name="Sun Y."/>
            <person name="Zhan W."/>
            <person name="Jiang J."/>
            <person name="Wang Q."/>
            <person name="Zhang B."/>
            <person name="Ji P."/>
            <person name="Sakyi L.B."/>
            <person name="Cui X."/>
            <person name="Yuan T."/>
            <person name="Jiang B."/>
            <person name="Yang W."/>
            <person name="Lam T.T.-Y."/>
            <person name="Chang Q."/>
            <person name="Ding S."/>
            <person name="Wang X."/>
            <person name="Zhu J."/>
            <person name="Ruan X."/>
            <person name="Zhao L."/>
            <person name="Wei J."/>
            <person name="Que T."/>
            <person name="Du C."/>
            <person name="Cheng J."/>
            <person name="Dai P."/>
            <person name="Han X."/>
            <person name="Huang E."/>
            <person name="Gao Y."/>
            <person name="Liu J."/>
            <person name="Shao H."/>
            <person name="Ye R."/>
            <person name="Li L."/>
            <person name="Wei W."/>
            <person name="Wang X."/>
            <person name="Wang C."/>
            <person name="Yang T."/>
            <person name="Huo Q."/>
            <person name="Li W."/>
            <person name="Guo W."/>
            <person name="Chen H."/>
            <person name="Zhou L."/>
            <person name="Ni X."/>
            <person name="Tian J."/>
            <person name="Zhou Y."/>
            <person name="Sheng Y."/>
            <person name="Liu T."/>
            <person name="Pan Y."/>
            <person name="Xia L."/>
            <person name="Li J."/>
            <person name="Zhao F."/>
            <person name="Cao W."/>
        </authorList>
    </citation>
    <scope>NUCLEOTIDE SEQUENCE</scope>
    <source>
        <strain evidence="1">Dsil-2018</strain>
    </source>
</reference>
<evidence type="ECO:0000313" key="1">
    <source>
        <dbReference type="EMBL" id="KAH7953773.1"/>
    </source>
</evidence>